<comment type="caution">
    <text evidence="1">The sequence shown here is derived from an EMBL/GenBank/DDBJ whole genome shotgun (WGS) entry which is preliminary data.</text>
</comment>
<dbReference type="Pfam" id="PF03692">
    <property type="entry name" value="CxxCxxCC"/>
    <property type="match status" value="1"/>
</dbReference>
<dbReference type="SUPFAM" id="SSF53335">
    <property type="entry name" value="S-adenosyl-L-methionine-dependent methyltransferases"/>
    <property type="match status" value="1"/>
</dbReference>
<reference evidence="1" key="1">
    <citation type="submission" date="2023-08" db="EMBL/GenBank/DDBJ databases">
        <authorList>
            <person name="Chen Y."/>
            <person name="Shah S."/>
            <person name="Dougan E. K."/>
            <person name="Thang M."/>
            <person name="Chan C."/>
        </authorList>
    </citation>
    <scope>NUCLEOTIDE SEQUENCE</scope>
</reference>
<keyword evidence="2" id="KW-1185">Reference proteome</keyword>
<dbReference type="PANTHER" id="PTHR35866">
    <property type="entry name" value="PUTATIVE-RELATED"/>
    <property type="match status" value="1"/>
</dbReference>
<dbReference type="InterPro" id="IPR005358">
    <property type="entry name" value="Puta_zinc/iron-chelating_dom"/>
</dbReference>
<dbReference type="PANTHER" id="PTHR35866:SF1">
    <property type="entry name" value="YKGJ FAMILY CYSTEINE CLUSTER PROTEIN"/>
    <property type="match status" value="1"/>
</dbReference>
<organism evidence="1 2">
    <name type="scientific">Effrenium voratum</name>
    <dbReference type="NCBI Taxonomy" id="2562239"/>
    <lineage>
        <taxon>Eukaryota</taxon>
        <taxon>Sar</taxon>
        <taxon>Alveolata</taxon>
        <taxon>Dinophyceae</taxon>
        <taxon>Suessiales</taxon>
        <taxon>Symbiodiniaceae</taxon>
        <taxon>Effrenium</taxon>
    </lineage>
</organism>
<dbReference type="EMBL" id="CAUJNA010001693">
    <property type="protein sequence ID" value="CAJ1388477.1"/>
    <property type="molecule type" value="Genomic_DNA"/>
</dbReference>
<dbReference type="Gene3D" id="3.40.50.150">
    <property type="entry name" value="Vaccinia Virus protein VP39"/>
    <property type="match status" value="1"/>
</dbReference>
<dbReference type="AlphaFoldDB" id="A0AA36IJA9"/>
<evidence type="ECO:0000313" key="2">
    <source>
        <dbReference type="Proteomes" id="UP001178507"/>
    </source>
</evidence>
<protein>
    <submittedName>
        <fullName evidence="1">Uncharacterized protein</fullName>
    </submittedName>
</protein>
<gene>
    <name evidence="1" type="ORF">EVOR1521_LOCUS14332</name>
</gene>
<name>A0AA36IJA9_9DINO</name>
<dbReference type="Proteomes" id="UP001178507">
    <property type="component" value="Unassembled WGS sequence"/>
</dbReference>
<sequence length="461" mass="50024">MWWANGCTACGRCCVRRVPSASAPLAEAEIDNLAQALGLSPSRFLAQYAETADFGGAARLKVDETGRCALLTAMGKCSVHEARPAACRTYPYWPENLASPYEWAREAVLCEGIKSSWEPEEPGSVTETARVIEDELLVEELRVGGVLRAENWTHAEAMEYIHSLREAKMPDLDLDPLPAPRKVLFHSQGLVVLETEEQDLPENQSASRQSGVVRSLHFESSIGIVQTEVRYHPEHGFDHDQLMFGVHSAFLEVVKEQAAQAASDSVIVLGGGGGVLPMALQKAALRDRNTAGPFRNIRNIICVEKDPEVAKLGKDFFGMGEGGEEVNVRLVIEDARHYVTPSLSQGAPDAGDILAILVDIAGDLQHSSGGEVLAPCADFRLGDFVRSAVAAVRPDGVIAWNVLVSELGEDRWLQSAVEGIQSAVQDEHFSVVSRGPIRRNGGVAQWLLIGSWKTSAGAWTR</sequence>
<proteinExistence type="predicted"/>
<evidence type="ECO:0000313" key="1">
    <source>
        <dbReference type="EMBL" id="CAJ1388477.1"/>
    </source>
</evidence>
<dbReference type="InterPro" id="IPR029063">
    <property type="entry name" value="SAM-dependent_MTases_sf"/>
</dbReference>
<accession>A0AA36IJA9</accession>